<evidence type="ECO:0000256" key="1">
    <source>
        <dbReference type="ARBA" id="ARBA00023002"/>
    </source>
</evidence>
<dbReference type="EMBL" id="ML739126">
    <property type="protein sequence ID" value="KAE8352569.1"/>
    <property type="molecule type" value="Genomic_DNA"/>
</dbReference>
<dbReference type="AlphaFoldDB" id="A0A5N6Z7A4"/>
<keyword evidence="4" id="KW-1185">Reference proteome</keyword>
<gene>
    <name evidence="3" type="ORF">BDV28DRAFT_157791</name>
</gene>
<name>A0A5N6Z7A4_9EURO</name>
<dbReference type="SUPFAM" id="SSF56059">
    <property type="entry name" value="Glutathione synthetase ATP-binding domain-like"/>
    <property type="match status" value="1"/>
</dbReference>
<evidence type="ECO:0000313" key="4">
    <source>
        <dbReference type="Proteomes" id="UP000327118"/>
    </source>
</evidence>
<dbReference type="InterPro" id="IPR042098">
    <property type="entry name" value="TauD-like_sf"/>
</dbReference>
<accession>A0A5N6Z7A4</accession>
<evidence type="ECO:0000259" key="2">
    <source>
        <dbReference type="Pfam" id="PF02668"/>
    </source>
</evidence>
<dbReference type="Proteomes" id="UP000327118">
    <property type="component" value="Unassembled WGS sequence"/>
</dbReference>
<dbReference type="Gene3D" id="3.60.130.10">
    <property type="entry name" value="Clavaminate synthase-like"/>
    <property type="match status" value="1"/>
</dbReference>
<organism evidence="3 4">
    <name type="scientific">Aspergillus coremiiformis</name>
    <dbReference type="NCBI Taxonomy" id="138285"/>
    <lineage>
        <taxon>Eukaryota</taxon>
        <taxon>Fungi</taxon>
        <taxon>Dikarya</taxon>
        <taxon>Ascomycota</taxon>
        <taxon>Pezizomycotina</taxon>
        <taxon>Eurotiomycetes</taxon>
        <taxon>Eurotiomycetidae</taxon>
        <taxon>Eurotiales</taxon>
        <taxon>Aspergillaceae</taxon>
        <taxon>Aspergillus</taxon>
        <taxon>Aspergillus subgen. Circumdati</taxon>
    </lineage>
</organism>
<feature type="domain" description="TauD/TfdA-like" evidence="2">
    <location>
        <begin position="531"/>
        <end position="699"/>
    </location>
</feature>
<sequence length="715" mass="79717">MKFPSPTQLQQVHVSLANGRYEPVATYDSRKATYSQDQEALETSLLGLCSGSAWHKSSRSACSPRPVLVTSAHQRQWRALNEALVLAITDIVERWWSDPAARLPERMPLDPEEEELLRWMDSQVPNNLPPYRECRGSWRPDFLIEEAAGDGPVENFRLSEINARFSFNGLMYLASAQRALHDLGICDGPNGLIAATDPTKILEGLLDLFQLNRPVHFLKGDEAGIDIHMVADFLRQHLGIVPRFLTPADLRLLPDPLAKGGYKLCGVVKGPDTATAAGVSPLIQYQGETLEEIHQVGLELHQRELRALDPEMLRCLSLRCFNDLRTILLVHDKRMLGIVKQELASLVARNVLTPDQAQVLDKGIAETILPGSVELHQLIGNCKELPELKDEFILKPIRSGKGDGIVFGEDMSSVEWVSRLQRLRDSQLSTAGGTFIVQRKVKQLLYDVVLRPNGVRTSHITEVSNILRKTGILKVSLPFQDDSSQYLENLILGLHKHHAHGLPITHSASRGWFWDIRPQSETFQTPLHQARSETMQEFPWHTDCSYEETPPRYFALQVLREDRCGGGTLSVMNVGKLSALLAPSTRTALLKPAFRIDVPPEFVKSEATRHIVGGLLAVDENGAPSMVRFREDIVTPLSGEAATALAQLKSCLLGPEAHAETLHLTPDCLPAGSVVLLDNRRWLHARNEVKDPARHLRRVRWDARPFSSSGMDSAP</sequence>
<reference evidence="4" key="1">
    <citation type="submission" date="2019-04" db="EMBL/GenBank/DDBJ databases">
        <title>Friends and foes A comparative genomics studyof 23 Aspergillus species from section Flavi.</title>
        <authorList>
            <consortium name="DOE Joint Genome Institute"/>
            <person name="Kjaerbolling I."/>
            <person name="Vesth T."/>
            <person name="Frisvad J.C."/>
            <person name="Nybo J.L."/>
            <person name="Theobald S."/>
            <person name="Kildgaard S."/>
            <person name="Isbrandt T."/>
            <person name="Kuo A."/>
            <person name="Sato A."/>
            <person name="Lyhne E.K."/>
            <person name="Kogle M.E."/>
            <person name="Wiebenga A."/>
            <person name="Kun R.S."/>
            <person name="Lubbers R.J."/>
            <person name="Makela M.R."/>
            <person name="Barry K."/>
            <person name="Chovatia M."/>
            <person name="Clum A."/>
            <person name="Daum C."/>
            <person name="Haridas S."/>
            <person name="He G."/>
            <person name="LaButti K."/>
            <person name="Lipzen A."/>
            <person name="Mondo S."/>
            <person name="Riley R."/>
            <person name="Salamov A."/>
            <person name="Simmons B.A."/>
            <person name="Magnuson J.K."/>
            <person name="Henrissat B."/>
            <person name="Mortensen U.H."/>
            <person name="Larsen T.O."/>
            <person name="Devries R.P."/>
            <person name="Grigoriev I.V."/>
            <person name="Machida M."/>
            <person name="Baker S.E."/>
            <person name="Andersen M.R."/>
        </authorList>
    </citation>
    <scope>NUCLEOTIDE SEQUENCE [LARGE SCALE GENOMIC DNA]</scope>
    <source>
        <strain evidence="4">CBS 553.77</strain>
    </source>
</reference>
<dbReference type="GO" id="GO:0016491">
    <property type="term" value="F:oxidoreductase activity"/>
    <property type="evidence" value="ECO:0007669"/>
    <property type="project" value="UniProtKB-KW"/>
</dbReference>
<evidence type="ECO:0000313" key="3">
    <source>
        <dbReference type="EMBL" id="KAE8352569.1"/>
    </source>
</evidence>
<dbReference type="SUPFAM" id="SSF51197">
    <property type="entry name" value="Clavaminate synthase-like"/>
    <property type="match status" value="1"/>
</dbReference>
<keyword evidence="1" id="KW-0560">Oxidoreductase</keyword>
<dbReference type="InterPro" id="IPR003819">
    <property type="entry name" value="TauD/TfdA-like"/>
</dbReference>
<dbReference type="OrthoDB" id="2117718at2759"/>
<protein>
    <submittedName>
        <fullName evidence="3">Clavaminate synthase-like protein</fullName>
    </submittedName>
</protein>
<proteinExistence type="predicted"/>
<dbReference type="Pfam" id="PF02668">
    <property type="entry name" value="TauD"/>
    <property type="match status" value="1"/>
</dbReference>